<feature type="compositionally biased region" description="Low complexity" evidence="1">
    <location>
        <begin position="53"/>
        <end position="79"/>
    </location>
</feature>
<feature type="domain" description="SAM" evidence="2">
    <location>
        <begin position="1577"/>
        <end position="1641"/>
    </location>
</feature>
<feature type="compositionally biased region" description="Polar residues" evidence="1">
    <location>
        <begin position="1226"/>
        <end position="1236"/>
    </location>
</feature>
<feature type="region of interest" description="Disordered" evidence="1">
    <location>
        <begin position="1401"/>
        <end position="1427"/>
    </location>
</feature>
<evidence type="ECO:0000256" key="1">
    <source>
        <dbReference type="SAM" id="MobiDB-lite"/>
    </source>
</evidence>
<feature type="compositionally biased region" description="Low complexity" evidence="1">
    <location>
        <begin position="1090"/>
        <end position="1107"/>
    </location>
</feature>
<feature type="compositionally biased region" description="Low complexity" evidence="1">
    <location>
        <begin position="95"/>
        <end position="106"/>
    </location>
</feature>
<dbReference type="WBParaSite" id="GPLIN_000347000">
    <property type="protein sequence ID" value="GPLIN_000347000"/>
    <property type="gene ID" value="GPLIN_000347000"/>
</dbReference>
<reference evidence="3" key="1">
    <citation type="submission" date="2014-05" db="EMBL/GenBank/DDBJ databases">
        <title>The genome and life-stage specific transcriptomes of Globodera pallida elucidate key aspects of plant parasitism by a cyst nematode.</title>
        <authorList>
            <person name="Cotton J.A."/>
            <person name="Lilley C.J."/>
            <person name="Jones L.M."/>
            <person name="Kikuchi T."/>
            <person name="Reid A.J."/>
            <person name="Thorpe P."/>
            <person name="Tsai I.J."/>
            <person name="Beasley H."/>
            <person name="Blok V."/>
            <person name="Cock P.J.A."/>
            <person name="Van den Akker S.E."/>
            <person name="Holroyd N."/>
            <person name="Hunt M."/>
            <person name="Mantelin S."/>
            <person name="Naghra H."/>
            <person name="Pain A."/>
            <person name="Palomares-Rius J.E."/>
            <person name="Zarowiecki M."/>
            <person name="Berriman M."/>
            <person name="Jones J.T."/>
            <person name="Urwin P.E."/>
        </authorList>
    </citation>
    <scope>NUCLEOTIDE SEQUENCE [LARGE SCALE GENOMIC DNA]</scope>
    <source>
        <strain evidence="3">Lindley</strain>
    </source>
</reference>
<feature type="compositionally biased region" description="Low complexity" evidence="1">
    <location>
        <begin position="1519"/>
        <end position="1534"/>
    </location>
</feature>
<name>A0A183BS84_GLOPA</name>
<protein>
    <submittedName>
        <fullName evidence="4">SAM domain-containing protein</fullName>
    </submittedName>
</protein>
<feature type="region of interest" description="Disordered" evidence="1">
    <location>
        <begin position="26"/>
        <end position="254"/>
    </location>
</feature>
<feature type="compositionally biased region" description="Basic residues" evidence="1">
    <location>
        <begin position="1178"/>
        <end position="1187"/>
    </location>
</feature>
<feature type="region of interest" description="Disordered" evidence="1">
    <location>
        <begin position="1303"/>
        <end position="1366"/>
    </location>
</feature>
<organism evidence="3 4">
    <name type="scientific">Globodera pallida</name>
    <name type="common">Potato cyst nematode worm</name>
    <name type="synonym">Heterodera pallida</name>
    <dbReference type="NCBI Taxonomy" id="36090"/>
    <lineage>
        <taxon>Eukaryota</taxon>
        <taxon>Metazoa</taxon>
        <taxon>Ecdysozoa</taxon>
        <taxon>Nematoda</taxon>
        <taxon>Chromadorea</taxon>
        <taxon>Rhabditida</taxon>
        <taxon>Tylenchina</taxon>
        <taxon>Tylenchomorpha</taxon>
        <taxon>Tylenchoidea</taxon>
        <taxon>Heteroderidae</taxon>
        <taxon>Heteroderinae</taxon>
        <taxon>Globodera</taxon>
    </lineage>
</organism>
<feature type="region of interest" description="Disordered" evidence="1">
    <location>
        <begin position="1507"/>
        <end position="1560"/>
    </location>
</feature>
<feature type="compositionally biased region" description="Pro residues" evidence="1">
    <location>
        <begin position="236"/>
        <end position="251"/>
    </location>
</feature>
<evidence type="ECO:0000313" key="4">
    <source>
        <dbReference type="WBParaSite" id="GPLIN_000347000"/>
    </source>
</evidence>
<feature type="compositionally biased region" description="Low complexity" evidence="1">
    <location>
        <begin position="1201"/>
        <end position="1215"/>
    </location>
</feature>
<evidence type="ECO:0000313" key="3">
    <source>
        <dbReference type="Proteomes" id="UP000050741"/>
    </source>
</evidence>
<feature type="compositionally biased region" description="Low complexity" evidence="1">
    <location>
        <begin position="1350"/>
        <end position="1363"/>
    </location>
</feature>
<evidence type="ECO:0000259" key="2">
    <source>
        <dbReference type="PROSITE" id="PS50105"/>
    </source>
</evidence>
<dbReference type="SUPFAM" id="SSF47769">
    <property type="entry name" value="SAM/Pointed domain"/>
    <property type="match status" value="1"/>
</dbReference>
<keyword evidence="3" id="KW-1185">Reference proteome</keyword>
<sequence length="1642" mass="176791">MYIILAPKSRSTKAFESIGRLDMAEEEAEPVQATVANIMAKTSGTESSDRPSSESNSTSNEQQKMPQQQQQQIEAVQKQQPRHQIGNGTVPTVTANNNPSSSSACNGRRSPSADSERSLRLVIAESGGGTSGAESSPLTTPKPMADCGGPFPPSGAAAASNSTGVTVNRPPAFGGTLDMAQSSAIVQSNVEEPTENEQISKTAEVKKESPTPTDTEQMAAKLDGKSAADESADTAQPPPKTEFGPVTPPPTLTVNAPPTLSPFPVVPDVTLSSAMPSTSCDGTTIIPKPTATTSATVASSTATAVNSSATGGGGGTSMTALAPPTLALMRAPIQPTPVTRILPKPTAKKVPKAALPAIGGEGNAAVDEEQRNASMSVVELQQQQQQQPFSATSLFPDAAGAIPSQQQFFFSPMPAGTAEMVESNNAANASTAFQGQTSEGMAAQQQQQLRNVYFPLPPNSVQQNLVPSPPPPQQEQQQQQMEKIFICPEVCLETFAFINPFGLGLKMALINRRFNKLVDMHFVLREWSFGEMEICRANDGNGAHIVNDDSAEPPQPIPQKPFPDNVIGFTCIDISYFDQTVMEFLRRIRRLFDSSGTNVSFVTYDDQNRSWEIIRQIWPLVNDNICGLRLFETTQLDYLRRISPAILRNCANLRTINAIGFFPEFPAEDNAGACCRQALTKWLFTPRADGLPKMLYCSFVRARMDGLKRSFANALEPVNYIVSFEIENNIRDFLPFELKNNWTGERLTLQRHLDKGLLVRCPIMREEDKWIKWEEEAIQWKWQRQQKNIAITFEDRGQAGGEAPSQPPQPSSALIIGAPHQQLAPSHCPQQQQQQQQYFLTSTGAIVTLQAPPHHLQLQHAAQQALGGVRILPATSNNNNISSNTSATVATTSASFTGGTFVDFYQPSAQAPTMTEQYLHKNGAEEEPSVTTQSVESVFQREAKIIRERMFDANGKKFGPLKHFIDGFEIEEDIEPFACEHRQLLDRLKREQAGLEAEIEERSSSKAASLKSASISPEKITEDIIKRKGRKRAATASSCASSPERSPLPAPPRKTTDSATGNNRTEEEAAGSSSTTNQKTKQHRQQSHDATAAMEANAGGAAEAAAAVKKGRRRELDGLLKMDFGKHSPFQTSDPDKYAQDVLSSLALAQGVERSARPSMESSGGSTTGGGAGGGGKSSKRDKHAKKPFSPPVSPLPESRSASAQSATATTTTTAPKVRNGGEKASPSSKPVSTANGGAGQPTKETMTSGNNKLKTSPKDQRRSGGSNASEESEERCLYCRRSFKEVPKDKDHVQYCSKACRKQLKAAKRMKHSGSLDDGLNNSGGMAGDESRSGNSAVSATTSHRRSDPSLSSDSSGQQQQHNHITSPLGSAFSAMQPQLLSKRRLPVDQHAEQLMSMNQRLSGGSGSGMIASFPPPPFGQSSPDQPPAMLAVPMAIRPAPGTPVPSPALIQYGTPTAMYYNAANQMVASSSAEQQQQQAAIAHAYHQQQQQHMLYASSTMSGGQHSQQQYYFPPAGPSGTFPGTPTPFVSSPVSWQPSLNTTAGPSSSTATPVQPPDFMNDPDIRALVTLGVRNWEKHEVANWVNVVTSSDSNGDRFVEEEVDGSSLFLVTYEQLTSALGFKLGPAMKLWKALQDLRTLG</sequence>
<feature type="compositionally biased region" description="Polar residues" evidence="1">
    <location>
        <begin position="179"/>
        <end position="201"/>
    </location>
</feature>
<feature type="compositionally biased region" description="Basic residues" evidence="1">
    <location>
        <begin position="1303"/>
        <end position="1313"/>
    </location>
</feature>
<dbReference type="Proteomes" id="UP000050741">
    <property type="component" value="Unassembled WGS sequence"/>
</dbReference>
<accession>A0A183BS84</accession>
<feature type="region of interest" description="Disordered" evidence="1">
    <location>
        <begin position="996"/>
        <end position="1111"/>
    </location>
</feature>
<feature type="compositionally biased region" description="Polar residues" evidence="1">
    <location>
        <begin position="1035"/>
        <end position="1044"/>
    </location>
</feature>
<dbReference type="Gene3D" id="1.10.150.50">
    <property type="entry name" value="Transcription Factor, Ets-1"/>
    <property type="match status" value="1"/>
</dbReference>
<dbReference type="InterPro" id="IPR013761">
    <property type="entry name" value="SAM/pointed_sf"/>
</dbReference>
<feature type="compositionally biased region" description="Low complexity" evidence="1">
    <location>
        <begin position="1005"/>
        <end position="1016"/>
    </location>
</feature>
<feature type="region of interest" description="Disordered" evidence="1">
    <location>
        <begin position="1149"/>
        <end position="1276"/>
    </location>
</feature>
<reference evidence="4" key="2">
    <citation type="submission" date="2016-06" db="UniProtKB">
        <authorList>
            <consortium name="WormBaseParasite"/>
        </authorList>
    </citation>
    <scope>IDENTIFICATION</scope>
</reference>
<feature type="compositionally biased region" description="Low complexity" evidence="1">
    <location>
        <begin position="1543"/>
        <end position="1554"/>
    </location>
</feature>
<feature type="compositionally biased region" description="Polar residues" evidence="1">
    <location>
        <begin position="1243"/>
        <end position="1255"/>
    </location>
</feature>
<dbReference type="InterPro" id="IPR001660">
    <property type="entry name" value="SAM"/>
</dbReference>
<dbReference type="PROSITE" id="PS50105">
    <property type="entry name" value="SAM_DOMAIN"/>
    <property type="match status" value="1"/>
</dbReference>
<feature type="compositionally biased region" description="Polar residues" evidence="1">
    <location>
        <begin position="1334"/>
        <end position="1343"/>
    </location>
</feature>
<proteinExistence type="predicted"/>
<feature type="compositionally biased region" description="Gly residues" evidence="1">
    <location>
        <begin position="1166"/>
        <end position="1177"/>
    </location>
</feature>